<accession>A0A5Y5T9B5</accession>
<feature type="signal peptide" evidence="1">
    <location>
        <begin position="1"/>
        <end position="21"/>
    </location>
</feature>
<dbReference type="Pfam" id="PF14855">
    <property type="entry name" value="PapJ"/>
    <property type="match status" value="1"/>
</dbReference>
<evidence type="ECO:0000313" key="2">
    <source>
        <dbReference type="EMBL" id="ECK5213806.1"/>
    </source>
</evidence>
<evidence type="ECO:0000256" key="1">
    <source>
        <dbReference type="SAM" id="SignalP"/>
    </source>
</evidence>
<reference evidence="2" key="1">
    <citation type="submission" date="2019-08" db="EMBL/GenBank/DDBJ databases">
        <authorList>
            <consortium name="PulseNet: The National Subtyping Network for Foodborne Disease Surveillance"/>
            <person name="Tarr C.L."/>
            <person name="Trees E."/>
            <person name="Katz L.S."/>
            <person name="Carleton-Romer H.A."/>
            <person name="Stroika S."/>
            <person name="Kucerova Z."/>
            <person name="Roache K.F."/>
            <person name="Sabol A.L."/>
            <person name="Besser J."/>
            <person name="Gerner-Smidt P."/>
        </authorList>
    </citation>
    <scope>NUCLEOTIDE SEQUENCE</scope>
    <source>
        <strain evidence="2">PNUSAS086289</strain>
    </source>
</reference>
<dbReference type="InterPro" id="IPR029224">
    <property type="entry name" value="PapJ"/>
</dbReference>
<protein>
    <submittedName>
        <fullName evidence="2">Nuclease PIN</fullName>
    </submittedName>
</protein>
<keyword evidence="1" id="KW-0732">Signal</keyword>
<dbReference type="EMBL" id="AAJCCP010000007">
    <property type="protein sequence ID" value="ECK5213806.1"/>
    <property type="molecule type" value="Genomic_DNA"/>
</dbReference>
<comment type="caution">
    <text evidence="2">The sequence shown here is derived from an EMBL/GenBank/DDBJ whole genome shotgun (WGS) entry which is preliminary data.</text>
</comment>
<dbReference type="AlphaFoldDB" id="A0A5Y5T9B5"/>
<feature type="chain" id="PRO_5026005278" evidence="1">
    <location>
        <begin position="22"/>
        <end position="194"/>
    </location>
</feature>
<gene>
    <name evidence="2" type="ORF">FRL26_08925</name>
</gene>
<dbReference type="RefSeq" id="WP_047596135.1">
    <property type="nucleotide sequence ID" value="NZ_BIMS01000012.1"/>
</dbReference>
<organism evidence="2">
    <name type="scientific">Salmonella enterica</name>
    <name type="common">Salmonella choleraesuis</name>
    <dbReference type="NCBI Taxonomy" id="28901"/>
    <lineage>
        <taxon>Bacteria</taxon>
        <taxon>Pseudomonadati</taxon>
        <taxon>Pseudomonadota</taxon>
        <taxon>Gammaproteobacteria</taxon>
        <taxon>Enterobacterales</taxon>
        <taxon>Enterobacteriaceae</taxon>
        <taxon>Salmonella</taxon>
    </lineage>
</organism>
<name>A0A5Y5T9B5_SALER</name>
<proteinExistence type="predicted"/>
<sequence>MKKVTTAIGLMALLLSTGMNSVVLHASELLTRNRFFVADEAQHQWVNEHDARTGVLEVRGALLSSPCKLQTSEIPFPPESAGQRGESYPLSLGLTGCGYGGNVTSAGTPTGRTTVMMVYSALLTGKLGGGVLQPEQRVLGTGRAVLHGGSGKLTWYLSDVQRQMLMEQKPTTDAVTGGYRYLSEAVLRLRLDYE</sequence>